<dbReference type="PROSITE" id="PS51746">
    <property type="entry name" value="PPM_2"/>
    <property type="match status" value="1"/>
</dbReference>
<name>A0A3E0H6A9_9GAMM</name>
<keyword evidence="3" id="KW-1185">Reference proteome</keyword>
<reference evidence="2 3" key="1">
    <citation type="submission" date="2018-08" db="EMBL/GenBank/DDBJ databases">
        <title>Genomic Encyclopedia of Type Strains, Phase IV (KMG-IV): sequencing the most valuable type-strain genomes for metagenomic binning, comparative biology and taxonomic classification.</title>
        <authorList>
            <person name="Goeker M."/>
        </authorList>
    </citation>
    <scope>NUCLEOTIDE SEQUENCE [LARGE SCALE GENOMIC DNA]</scope>
    <source>
        <strain evidence="2 3">DSM 26022</strain>
    </source>
</reference>
<dbReference type="SUPFAM" id="SSF81606">
    <property type="entry name" value="PP2C-like"/>
    <property type="match status" value="1"/>
</dbReference>
<dbReference type="Gene3D" id="3.60.40.10">
    <property type="entry name" value="PPM-type phosphatase domain"/>
    <property type="match status" value="1"/>
</dbReference>
<gene>
    <name evidence="2" type="ORF">DFR26_0960</name>
</gene>
<evidence type="ECO:0000313" key="3">
    <source>
        <dbReference type="Proteomes" id="UP000256774"/>
    </source>
</evidence>
<evidence type="ECO:0000259" key="1">
    <source>
        <dbReference type="PROSITE" id="PS51746"/>
    </source>
</evidence>
<organism evidence="2 3">
    <name type="scientific">Paraperlucidibaca baekdonensis</name>
    <dbReference type="NCBI Taxonomy" id="748120"/>
    <lineage>
        <taxon>Bacteria</taxon>
        <taxon>Pseudomonadati</taxon>
        <taxon>Pseudomonadota</taxon>
        <taxon>Gammaproteobacteria</taxon>
        <taxon>Moraxellales</taxon>
        <taxon>Moraxellaceae</taxon>
        <taxon>Paraperlucidibaca</taxon>
    </lineage>
</organism>
<feature type="domain" description="PPM-type phosphatase" evidence="1">
    <location>
        <begin position="7"/>
        <end position="217"/>
    </location>
</feature>
<dbReference type="EMBL" id="QUNR01000002">
    <property type="protein sequence ID" value="REH38797.1"/>
    <property type="molecule type" value="Genomic_DNA"/>
</dbReference>
<dbReference type="OrthoDB" id="9801841at2"/>
<dbReference type="Proteomes" id="UP000256774">
    <property type="component" value="Unassembled WGS sequence"/>
</dbReference>
<proteinExistence type="predicted"/>
<dbReference type="SMART" id="SM00332">
    <property type="entry name" value="PP2Cc"/>
    <property type="match status" value="1"/>
</dbReference>
<dbReference type="RefSeq" id="WP_116207826.1">
    <property type="nucleotide sequence ID" value="NZ_QUNR01000002.1"/>
</dbReference>
<sequence>MALRWQQWAVSDIGSRRAQNEDALVLRDDAQLWAVIDGLGGQVAGTVASAALAHALVNLQLASGLSDACDQLDDVLLAVHEQIQGFAQAQQPARLVGATLGVLRATPAWSLFVWVGDVRLYRLRAGELTQLSTDHLDDQGDLTRLLGSAELLPDVLVLRARAGDRYLLCSDGLHAQVGDQRLRHWLGREPNVALRELVAEALVAGGRDNASLVLLEVSDGRD</sequence>
<comment type="caution">
    <text evidence="2">The sequence shown here is derived from an EMBL/GenBank/DDBJ whole genome shotgun (WGS) entry which is preliminary data.</text>
</comment>
<protein>
    <submittedName>
        <fullName evidence="2">Protein phosphatase</fullName>
    </submittedName>
</protein>
<dbReference type="SMART" id="SM00331">
    <property type="entry name" value="PP2C_SIG"/>
    <property type="match status" value="1"/>
</dbReference>
<dbReference type="AlphaFoldDB" id="A0A3E0H6A9"/>
<accession>A0A3E0H6A9</accession>
<dbReference type="InterPro" id="IPR001932">
    <property type="entry name" value="PPM-type_phosphatase-like_dom"/>
</dbReference>
<evidence type="ECO:0000313" key="2">
    <source>
        <dbReference type="EMBL" id="REH38797.1"/>
    </source>
</evidence>
<dbReference type="InterPro" id="IPR036457">
    <property type="entry name" value="PPM-type-like_dom_sf"/>
</dbReference>
<dbReference type="Pfam" id="PF13672">
    <property type="entry name" value="PP2C_2"/>
    <property type="match status" value="1"/>
</dbReference>
<dbReference type="CDD" id="cd00143">
    <property type="entry name" value="PP2Cc"/>
    <property type="match status" value="1"/>
</dbReference>